<name>A0AAD7G563_MYCRO</name>
<organism evidence="1 2">
    <name type="scientific">Mycena rosella</name>
    <name type="common">Pink bonnet</name>
    <name type="synonym">Agaricus rosellus</name>
    <dbReference type="NCBI Taxonomy" id="1033263"/>
    <lineage>
        <taxon>Eukaryota</taxon>
        <taxon>Fungi</taxon>
        <taxon>Dikarya</taxon>
        <taxon>Basidiomycota</taxon>
        <taxon>Agaricomycotina</taxon>
        <taxon>Agaricomycetes</taxon>
        <taxon>Agaricomycetidae</taxon>
        <taxon>Agaricales</taxon>
        <taxon>Marasmiineae</taxon>
        <taxon>Mycenaceae</taxon>
        <taxon>Mycena</taxon>
    </lineage>
</organism>
<sequence length="469" mass="54614">MDRNLPKGYAQKFISCYSLTRFREIREALGLFRSRKDGHDIESIRPAMLRLRQQYPKAEAREIVNLLVHEENMNVSRNLITEYFAMYEPELVKEGPKNRLRRKRFWTAVDQHDKWKYRFGLALHSGIDPFIGRIRWMKIWWTNSNPRLILIMPLVSQSDPGTENFGLADGHTLLRHLHDPDLEGTLQHRWMREKKNVMPEIGWSQLHHQFTSGFEDILDMGVTNGWYDPGDLVETLVFRWLFIPWLQKKSIHIILPHGVPNDMYEHPGDYRVLDFKVCTLVNLPEAIDEVRALHAAEDHNVFQLVPPDFHAIISQMYDEMGQPPVTRATCWDIYLRLLTRFRALDEAHDIPHDIDAEWGYALTMAGDYHAEDIELIPDLQPLRNGDEVVGPDGSYYMGGVNNGEGLDAEKLAQLDQMINEDEPRVEDHLEQEGAIFVLEISNPAQLRGSLVSLMLAYREWNESQRTGNW</sequence>
<evidence type="ECO:0000313" key="2">
    <source>
        <dbReference type="Proteomes" id="UP001221757"/>
    </source>
</evidence>
<proteinExistence type="predicted"/>
<dbReference type="AlphaFoldDB" id="A0AAD7G563"/>
<keyword evidence="2" id="KW-1185">Reference proteome</keyword>
<accession>A0AAD7G563</accession>
<dbReference type="Proteomes" id="UP001221757">
    <property type="component" value="Unassembled WGS sequence"/>
</dbReference>
<gene>
    <name evidence="1" type="ORF">B0H17DRAFT_1162310</name>
</gene>
<comment type="caution">
    <text evidence="1">The sequence shown here is derived from an EMBL/GenBank/DDBJ whole genome shotgun (WGS) entry which is preliminary data.</text>
</comment>
<protein>
    <submittedName>
        <fullName evidence="1">Uncharacterized protein</fullName>
    </submittedName>
</protein>
<evidence type="ECO:0000313" key="1">
    <source>
        <dbReference type="EMBL" id="KAJ7668830.1"/>
    </source>
</evidence>
<dbReference type="EMBL" id="JARKIE010000193">
    <property type="protein sequence ID" value="KAJ7668830.1"/>
    <property type="molecule type" value="Genomic_DNA"/>
</dbReference>
<reference evidence="1" key="1">
    <citation type="submission" date="2023-03" db="EMBL/GenBank/DDBJ databases">
        <title>Massive genome expansion in bonnet fungi (Mycena s.s.) driven by repeated elements and novel gene families across ecological guilds.</title>
        <authorList>
            <consortium name="Lawrence Berkeley National Laboratory"/>
            <person name="Harder C.B."/>
            <person name="Miyauchi S."/>
            <person name="Viragh M."/>
            <person name="Kuo A."/>
            <person name="Thoen E."/>
            <person name="Andreopoulos B."/>
            <person name="Lu D."/>
            <person name="Skrede I."/>
            <person name="Drula E."/>
            <person name="Henrissat B."/>
            <person name="Morin E."/>
            <person name="Kohler A."/>
            <person name="Barry K."/>
            <person name="LaButti K."/>
            <person name="Morin E."/>
            <person name="Salamov A."/>
            <person name="Lipzen A."/>
            <person name="Mereny Z."/>
            <person name="Hegedus B."/>
            <person name="Baldrian P."/>
            <person name="Stursova M."/>
            <person name="Weitz H."/>
            <person name="Taylor A."/>
            <person name="Grigoriev I.V."/>
            <person name="Nagy L.G."/>
            <person name="Martin F."/>
            <person name="Kauserud H."/>
        </authorList>
    </citation>
    <scope>NUCLEOTIDE SEQUENCE</scope>
    <source>
        <strain evidence="1">CBHHK067</strain>
    </source>
</reference>